<dbReference type="EMBL" id="OW152822">
    <property type="protein sequence ID" value="CAH2036838.1"/>
    <property type="molecule type" value="Genomic_DNA"/>
</dbReference>
<dbReference type="Proteomes" id="UP000837857">
    <property type="component" value="Chromosome 10"/>
</dbReference>
<accession>A0ABN8HRT0</accession>
<organism evidence="1 2">
    <name type="scientific">Iphiclides podalirius</name>
    <name type="common">scarce swallowtail</name>
    <dbReference type="NCBI Taxonomy" id="110791"/>
    <lineage>
        <taxon>Eukaryota</taxon>
        <taxon>Metazoa</taxon>
        <taxon>Ecdysozoa</taxon>
        <taxon>Arthropoda</taxon>
        <taxon>Hexapoda</taxon>
        <taxon>Insecta</taxon>
        <taxon>Pterygota</taxon>
        <taxon>Neoptera</taxon>
        <taxon>Endopterygota</taxon>
        <taxon>Lepidoptera</taxon>
        <taxon>Glossata</taxon>
        <taxon>Ditrysia</taxon>
        <taxon>Papilionoidea</taxon>
        <taxon>Papilionidae</taxon>
        <taxon>Papilioninae</taxon>
        <taxon>Iphiclides</taxon>
    </lineage>
</organism>
<name>A0ABN8HRT0_9NEOP</name>
<gene>
    <name evidence="1" type="ORF">IPOD504_LOCUS896</name>
</gene>
<evidence type="ECO:0000313" key="2">
    <source>
        <dbReference type="Proteomes" id="UP000837857"/>
    </source>
</evidence>
<sequence>MVFARWIILTEEVTTRCMLRALAVWRVACGVWRTEASGRPLLRGSYHGIKNGLKSPRVEMLEQLELEQQVN</sequence>
<keyword evidence="2" id="KW-1185">Reference proteome</keyword>
<reference evidence="1" key="1">
    <citation type="submission" date="2022-03" db="EMBL/GenBank/DDBJ databases">
        <authorList>
            <person name="Martin H S."/>
        </authorList>
    </citation>
    <scope>NUCLEOTIDE SEQUENCE</scope>
</reference>
<evidence type="ECO:0000313" key="1">
    <source>
        <dbReference type="EMBL" id="CAH2036838.1"/>
    </source>
</evidence>
<protein>
    <submittedName>
        <fullName evidence="1">Uncharacterized protein</fullName>
    </submittedName>
</protein>
<feature type="non-terminal residue" evidence="1">
    <location>
        <position position="71"/>
    </location>
</feature>
<proteinExistence type="predicted"/>